<reference evidence="9 10" key="1">
    <citation type="submission" date="2019-07" db="EMBL/GenBank/DDBJ databases">
        <title>Sphingomonas alkalisoli sp. nov., isolated from rhizosphere soil of Suaedae salsa.</title>
        <authorList>
            <person name="Zhang H."/>
            <person name="Xu L."/>
            <person name="Zhang J.-X."/>
            <person name="Sun J.-Q."/>
        </authorList>
    </citation>
    <scope>NUCLEOTIDE SEQUENCE [LARGE SCALE GENOMIC DNA]</scope>
    <source>
        <strain evidence="9 10">XS-10</strain>
    </source>
</reference>
<keyword evidence="4 7" id="KW-0501">Molybdenum cofactor biosynthesis</keyword>
<dbReference type="HAMAP" id="MF_01224_B">
    <property type="entry name" value="MoaC_B"/>
    <property type="match status" value="1"/>
</dbReference>
<dbReference type="NCBIfam" id="TIGR00581">
    <property type="entry name" value="moaC"/>
    <property type="match status" value="1"/>
</dbReference>
<evidence type="ECO:0000256" key="6">
    <source>
        <dbReference type="ARBA" id="ARBA00055087"/>
    </source>
</evidence>
<dbReference type="InterPro" id="IPR050105">
    <property type="entry name" value="MoCo_biosynth_MoaA/MoaC"/>
</dbReference>
<comment type="subunit">
    <text evidence="7">Homohexamer; trimer of dimers.</text>
</comment>
<protein>
    <recommendedName>
        <fullName evidence="3 7">Cyclic pyranopterin monophosphate synthase</fullName>
        <ecNumber evidence="3 7">4.6.1.17</ecNumber>
    </recommendedName>
    <alternativeName>
        <fullName evidence="7">Molybdenum cofactor biosynthesis protein C</fullName>
    </alternativeName>
</protein>
<dbReference type="PANTHER" id="PTHR22960">
    <property type="entry name" value="MOLYBDOPTERIN COFACTOR SYNTHESIS PROTEIN A"/>
    <property type="match status" value="1"/>
</dbReference>
<comment type="similarity">
    <text evidence="7">Belongs to the MoaC family.</text>
</comment>
<gene>
    <name evidence="7 9" type="primary">moaC</name>
    <name evidence="9" type="ORF">FPZ54_18835</name>
</gene>
<feature type="binding site" evidence="7">
    <location>
        <begin position="75"/>
        <end position="77"/>
    </location>
    <ligand>
        <name>substrate</name>
    </ligand>
</feature>
<keyword evidence="10" id="KW-1185">Reference proteome</keyword>
<accession>A0A518RK91</accession>
<dbReference type="EMBL" id="CP042239">
    <property type="protein sequence ID" value="QDX27864.1"/>
    <property type="molecule type" value="Genomic_DNA"/>
</dbReference>
<dbReference type="CDD" id="cd01420">
    <property type="entry name" value="MoaC_PE"/>
    <property type="match status" value="1"/>
</dbReference>
<evidence type="ECO:0000259" key="8">
    <source>
        <dbReference type="Pfam" id="PF01967"/>
    </source>
</evidence>
<dbReference type="EC" id="4.6.1.17" evidence="3 7"/>
<feature type="binding site" evidence="7">
    <location>
        <begin position="111"/>
        <end position="112"/>
    </location>
    <ligand>
        <name>substrate</name>
    </ligand>
</feature>
<dbReference type="InterPro" id="IPR002820">
    <property type="entry name" value="Mopterin_CF_biosynth-C_dom"/>
</dbReference>
<dbReference type="KEGG" id="ssua:FPZ54_18835"/>
<evidence type="ECO:0000256" key="5">
    <source>
        <dbReference type="ARBA" id="ARBA00023239"/>
    </source>
</evidence>
<keyword evidence="5 7" id="KW-0456">Lyase</keyword>
<dbReference type="GO" id="GO:0061799">
    <property type="term" value="F:cyclic pyranopterin monophosphate synthase activity"/>
    <property type="evidence" value="ECO:0007669"/>
    <property type="project" value="UniProtKB-UniRule"/>
</dbReference>
<dbReference type="RefSeq" id="WP_145849337.1">
    <property type="nucleotide sequence ID" value="NZ_CP042239.1"/>
</dbReference>
<dbReference type="SUPFAM" id="SSF55040">
    <property type="entry name" value="Molybdenum cofactor biosynthesis protein C, MoaC"/>
    <property type="match status" value="1"/>
</dbReference>
<feature type="domain" description="Molybdopterin cofactor biosynthesis C (MoaC)" evidence="8">
    <location>
        <begin position="15"/>
        <end position="148"/>
    </location>
</feature>
<proteinExistence type="inferred from homology"/>
<feature type="active site" evidence="7">
    <location>
        <position position="126"/>
    </location>
</feature>
<comment type="catalytic activity">
    <reaction evidence="1 7">
        <text>(8S)-3',8-cyclo-7,8-dihydroguanosine 5'-triphosphate = cyclic pyranopterin phosphate + diphosphate</text>
        <dbReference type="Rhea" id="RHEA:49580"/>
        <dbReference type="ChEBI" id="CHEBI:33019"/>
        <dbReference type="ChEBI" id="CHEBI:59648"/>
        <dbReference type="ChEBI" id="CHEBI:131766"/>
        <dbReference type="EC" id="4.6.1.17"/>
    </reaction>
</comment>
<dbReference type="Gene3D" id="3.30.70.640">
    <property type="entry name" value="Molybdopterin cofactor biosynthesis C (MoaC) domain"/>
    <property type="match status" value="1"/>
</dbReference>
<dbReference type="Pfam" id="PF01967">
    <property type="entry name" value="MoaC"/>
    <property type="match status" value="1"/>
</dbReference>
<dbReference type="Proteomes" id="UP000318055">
    <property type="component" value="Chromosome"/>
</dbReference>
<evidence type="ECO:0000256" key="1">
    <source>
        <dbReference type="ARBA" id="ARBA00001637"/>
    </source>
</evidence>
<evidence type="ECO:0000256" key="7">
    <source>
        <dbReference type="HAMAP-Rule" id="MF_01224"/>
    </source>
</evidence>
<comment type="pathway">
    <text evidence="2 7">Cofactor biosynthesis; molybdopterin biosynthesis.</text>
</comment>
<dbReference type="InterPro" id="IPR023045">
    <property type="entry name" value="MoaC"/>
</dbReference>
<evidence type="ECO:0000256" key="4">
    <source>
        <dbReference type="ARBA" id="ARBA00023150"/>
    </source>
</evidence>
<dbReference type="InterPro" id="IPR047594">
    <property type="entry name" value="MoaC_bact/euk"/>
</dbReference>
<evidence type="ECO:0000313" key="10">
    <source>
        <dbReference type="Proteomes" id="UP000318055"/>
    </source>
</evidence>
<comment type="function">
    <text evidence="6 7">Catalyzes the conversion of (8S)-3',8-cyclo-7,8-dihydroguanosine 5'-triphosphate to cyclic pyranopterin monophosphate (cPMP).</text>
</comment>
<dbReference type="PANTHER" id="PTHR22960:SF29">
    <property type="entry name" value="CYCLIC PYRANOPTERIN MONOPHOSPHATE SYNTHASE"/>
    <property type="match status" value="1"/>
</dbReference>
<evidence type="ECO:0000313" key="9">
    <source>
        <dbReference type="EMBL" id="QDX27864.1"/>
    </source>
</evidence>
<evidence type="ECO:0000256" key="3">
    <source>
        <dbReference type="ARBA" id="ARBA00012575"/>
    </source>
</evidence>
<dbReference type="AlphaFoldDB" id="A0A518RK91"/>
<dbReference type="OrthoDB" id="9794429at2"/>
<sequence length="162" mass="16812">MSDLTHIDEAGAARMVDVGGKVETQREAVATGRIAMSMEAAAAIRDGLVKKGDVLATARIAGIMAAKKTSDLIPLCHPLALTKVTLDLVPDESGVTATATVALTGRTGVEMEALTAVSVALLTVYDMAKAIDRSMEIGGIRLIEKRGGKSGDWHADKPEGEG</sequence>
<organism evidence="9 10">
    <name type="scientific">Sphingomonas suaedae</name>
    <dbReference type="NCBI Taxonomy" id="2599297"/>
    <lineage>
        <taxon>Bacteria</taxon>
        <taxon>Pseudomonadati</taxon>
        <taxon>Pseudomonadota</taxon>
        <taxon>Alphaproteobacteria</taxon>
        <taxon>Sphingomonadales</taxon>
        <taxon>Sphingomonadaceae</taxon>
        <taxon>Sphingomonas</taxon>
    </lineage>
</organism>
<dbReference type="NCBIfam" id="NF006870">
    <property type="entry name" value="PRK09364.1"/>
    <property type="match status" value="1"/>
</dbReference>
<dbReference type="InterPro" id="IPR036522">
    <property type="entry name" value="MoaC_sf"/>
</dbReference>
<dbReference type="GO" id="GO:0006777">
    <property type="term" value="P:Mo-molybdopterin cofactor biosynthetic process"/>
    <property type="evidence" value="ECO:0007669"/>
    <property type="project" value="UniProtKB-UniRule"/>
</dbReference>
<evidence type="ECO:0000256" key="2">
    <source>
        <dbReference type="ARBA" id="ARBA00005046"/>
    </source>
</evidence>
<dbReference type="UniPathway" id="UPA00344"/>
<name>A0A518RK91_9SPHN</name>